<reference evidence="1" key="1">
    <citation type="journal article" date="2013" name="Environ. Microbiol.">
        <title>Microbiota from the distal guts of lean and obese adolescents exhibit partial functional redundancy besides clear differences in community structure.</title>
        <authorList>
            <person name="Ferrer M."/>
            <person name="Ruiz A."/>
            <person name="Lanza F."/>
            <person name="Haange S.B."/>
            <person name="Oberbach A."/>
            <person name="Till H."/>
            <person name="Bargiela R."/>
            <person name="Campoy C."/>
            <person name="Segura M.T."/>
            <person name="Richter M."/>
            <person name="von Bergen M."/>
            <person name="Seifert J."/>
            <person name="Suarez A."/>
        </authorList>
    </citation>
    <scope>NUCLEOTIDE SEQUENCE</scope>
</reference>
<proteinExistence type="predicted"/>
<organism evidence="1">
    <name type="scientific">human gut metagenome</name>
    <dbReference type="NCBI Taxonomy" id="408170"/>
    <lineage>
        <taxon>unclassified sequences</taxon>
        <taxon>metagenomes</taxon>
        <taxon>organismal metagenomes</taxon>
    </lineage>
</organism>
<dbReference type="EMBL" id="AJWZ01010701">
    <property type="protein sequence ID" value="EKC47708.1"/>
    <property type="molecule type" value="Genomic_DNA"/>
</dbReference>
<gene>
    <name evidence="1" type="ORF">OBE_15564</name>
</gene>
<protein>
    <submittedName>
        <fullName evidence="1">Uncharacterized protein</fullName>
    </submittedName>
</protein>
<dbReference type="AlphaFoldDB" id="K1RQQ3"/>
<accession>K1RQQ3</accession>
<feature type="non-terminal residue" evidence="1">
    <location>
        <position position="163"/>
    </location>
</feature>
<dbReference type="InterPro" id="IPR025890">
    <property type="entry name" value="Abhydrolase_bac"/>
</dbReference>
<evidence type="ECO:0000313" key="1">
    <source>
        <dbReference type="EMBL" id="EKC47708.1"/>
    </source>
</evidence>
<dbReference type="Gene3D" id="3.40.50.1820">
    <property type="entry name" value="alpha/beta hydrolase"/>
    <property type="match status" value="1"/>
</dbReference>
<dbReference type="Pfam" id="PF12715">
    <property type="entry name" value="Abhydrolase_7"/>
    <property type="match status" value="1"/>
</dbReference>
<name>K1RQQ3_9ZZZZ</name>
<comment type="caution">
    <text evidence="1">The sequence shown here is derived from an EMBL/GenBank/DDBJ whole genome shotgun (WGS) entry which is preliminary data.</text>
</comment>
<dbReference type="InterPro" id="IPR029058">
    <property type="entry name" value="AB_hydrolase_fold"/>
</dbReference>
<sequence length="163" mass="18968">MEQADTIIQIPHFYGSLKGMQDKFDKYARQDAFTGSTREEWEAWKETSRETLKDLLGWKYMETCDLAPRVEEVVELENGIRREKVIIQVEPEVYMPMYILIPSKQDEEKQKCFLALPGHQGAGKFSVAGRDDIPAVKRMIEFYHYDYGMQLAKRGYVAICPDC</sequence>